<keyword evidence="8" id="KW-0333">Golgi apparatus</keyword>
<dbReference type="AlphaFoldDB" id="A0A830HLV4"/>
<keyword evidence="4 16" id="KW-0808">Transferase</keyword>
<evidence type="ECO:0000256" key="13">
    <source>
        <dbReference type="ARBA" id="ARBA00034329"/>
    </source>
</evidence>
<dbReference type="EC" id="2.4.3.1" evidence="13"/>
<gene>
    <name evidence="16" type="ORF">PPROV_000711500</name>
</gene>
<dbReference type="PANTHER" id="PTHR46059">
    <property type="entry name" value="BETA-GALACTOSIDE ALPHA-2,6-SIALYLTRANSFERASE"/>
    <property type="match status" value="1"/>
</dbReference>
<dbReference type="PANTHER" id="PTHR46059:SF1">
    <property type="entry name" value="BETA-GALACTOSIDE ALPHA-2,6-SIALYLTRANSFERASE"/>
    <property type="match status" value="1"/>
</dbReference>
<evidence type="ECO:0000256" key="11">
    <source>
        <dbReference type="ARBA" id="ARBA00023180"/>
    </source>
</evidence>
<keyword evidence="17" id="KW-1185">Reference proteome</keyword>
<name>A0A830HLV4_9CHLO</name>
<sequence length="541" mass="59441">MGTCPCRARIHAGAGTTQQGAYPRPWRRPPFMTILVVMVMKFVVLAWCCVFVFPVSAASSLQISTADRTYNVDLYPDRYDVADDSTIRHRTSPALKGRRLSMIANLFASNSGASKPVRIKDAEMPANFKRKAAMPLCGGAPQELIPFRVKQSPYDANALLRAAAVSGSLAAKSASANAPGTSRRRAPPTDVAGPTVVVNSDTAQPARDDDNEGRGEEEEEEEEVERRRRLLHRTIGWTIMGVGCGKEKMVRVPHENDGVGPSVKKNVRGPKEEALVRCLTNIEACTFNDARAAATQLPFYKLFHRVKSEIHQTGLKRRYNSCALVGNAGHLSKEKWGEYIDNHDVVVRFNNLPNLPYSAHVGNRTSIRIVNHRRSLASCCRGNFPEGRIAGSRTAILVWFPAAQREILDQCKRRFPNNPGLAMRPAANKAMVSVMKQAREDLSRLGFGPYGQWRQMTSGAHAVLLYTALCDSVSLYGFTTYGKGKDGGADQYTAALGGRDNGSKVGQVVKARSGQRWHDWTGESVVWRLFHASGLTPICSS</sequence>
<evidence type="ECO:0000256" key="2">
    <source>
        <dbReference type="ARBA" id="ARBA00006003"/>
    </source>
</evidence>
<keyword evidence="3" id="KW-0328">Glycosyltransferase</keyword>
<protein>
    <recommendedName>
        <fullName evidence="13">beta-galactoside alpha-(2,6)-sialyltransferase</fullName>
        <ecNumber evidence="13">2.4.3.1</ecNumber>
    </recommendedName>
</protein>
<organism evidence="16 17">
    <name type="scientific">Pycnococcus provasolii</name>
    <dbReference type="NCBI Taxonomy" id="41880"/>
    <lineage>
        <taxon>Eukaryota</taxon>
        <taxon>Viridiplantae</taxon>
        <taxon>Chlorophyta</taxon>
        <taxon>Pseudoscourfieldiophyceae</taxon>
        <taxon>Pseudoscourfieldiales</taxon>
        <taxon>Pycnococcaceae</taxon>
        <taxon>Pycnococcus</taxon>
    </lineage>
</organism>
<accession>A0A830HLV4</accession>
<dbReference type="CDD" id="cd19952">
    <property type="entry name" value="GT29"/>
    <property type="match status" value="1"/>
</dbReference>
<evidence type="ECO:0000256" key="4">
    <source>
        <dbReference type="ARBA" id="ARBA00022679"/>
    </source>
</evidence>
<evidence type="ECO:0000256" key="8">
    <source>
        <dbReference type="ARBA" id="ARBA00023034"/>
    </source>
</evidence>
<evidence type="ECO:0000256" key="10">
    <source>
        <dbReference type="ARBA" id="ARBA00023157"/>
    </source>
</evidence>
<reference evidence="16" key="1">
    <citation type="submission" date="2020-10" db="EMBL/GenBank/DDBJ databases">
        <title>Unveiling of a novel bifunctional photoreceptor, Dualchrome1, isolated from a cosmopolitan green alga.</title>
        <authorList>
            <person name="Suzuki S."/>
            <person name="Kawachi M."/>
        </authorList>
    </citation>
    <scope>NUCLEOTIDE SEQUENCE</scope>
    <source>
        <strain evidence="16">NIES 2893</strain>
    </source>
</reference>
<evidence type="ECO:0000256" key="5">
    <source>
        <dbReference type="ARBA" id="ARBA00022692"/>
    </source>
</evidence>
<keyword evidence="9 15" id="KW-0472">Membrane</keyword>
<evidence type="ECO:0000256" key="12">
    <source>
        <dbReference type="ARBA" id="ARBA00034249"/>
    </source>
</evidence>
<evidence type="ECO:0000256" key="6">
    <source>
        <dbReference type="ARBA" id="ARBA00022968"/>
    </source>
</evidence>
<evidence type="ECO:0000256" key="9">
    <source>
        <dbReference type="ARBA" id="ARBA00023136"/>
    </source>
</evidence>
<dbReference type="GO" id="GO:0097503">
    <property type="term" value="P:sialylation"/>
    <property type="evidence" value="ECO:0007669"/>
    <property type="project" value="TreeGrafter"/>
</dbReference>
<keyword evidence="11" id="KW-0325">Glycoprotein</keyword>
<dbReference type="Pfam" id="PF00777">
    <property type="entry name" value="Glyco_transf_29"/>
    <property type="match status" value="1"/>
</dbReference>
<feature type="region of interest" description="Disordered" evidence="14">
    <location>
        <begin position="171"/>
        <end position="225"/>
    </location>
</feature>
<comment type="caution">
    <text evidence="16">The sequence shown here is derived from an EMBL/GenBank/DDBJ whole genome shotgun (WGS) entry which is preliminary data.</text>
</comment>
<evidence type="ECO:0000256" key="7">
    <source>
        <dbReference type="ARBA" id="ARBA00022989"/>
    </source>
</evidence>
<dbReference type="OrthoDB" id="10264956at2759"/>
<comment type="subcellular location">
    <subcellularLocation>
        <location evidence="1">Golgi apparatus</location>
        <location evidence="1">Golgi stack membrane</location>
        <topology evidence="1">Single-pass type II membrane protein</topology>
    </subcellularLocation>
</comment>
<evidence type="ECO:0000256" key="3">
    <source>
        <dbReference type="ARBA" id="ARBA00022676"/>
    </source>
</evidence>
<dbReference type="GO" id="GO:0032580">
    <property type="term" value="C:Golgi cisterna membrane"/>
    <property type="evidence" value="ECO:0007669"/>
    <property type="project" value="UniProtKB-SubCell"/>
</dbReference>
<proteinExistence type="inferred from homology"/>
<evidence type="ECO:0000313" key="16">
    <source>
        <dbReference type="EMBL" id="GHP08376.1"/>
    </source>
</evidence>
<keyword evidence="10" id="KW-1015">Disulfide bond</keyword>
<keyword evidence="7 15" id="KW-1133">Transmembrane helix</keyword>
<dbReference type="Gene3D" id="3.90.1480.20">
    <property type="entry name" value="Glycosyl transferase family 29"/>
    <property type="match status" value="1"/>
</dbReference>
<dbReference type="InterPro" id="IPR001675">
    <property type="entry name" value="Glyco_trans_29"/>
</dbReference>
<keyword evidence="5 15" id="KW-0812">Transmembrane</keyword>
<evidence type="ECO:0000313" key="17">
    <source>
        <dbReference type="Proteomes" id="UP000660262"/>
    </source>
</evidence>
<evidence type="ECO:0000256" key="14">
    <source>
        <dbReference type="SAM" id="MobiDB-lite"/>
    </source>
</evidence>
<dbReference type="EMBL" id="BNJQ01000020">
    <property type="protein sequence ID" value="GHP08376.1"/>
    <property type="molecule type" value="Genomic_DNA"/>
</dbReference>
<dbReference type="GO" id="GO:0003835">
    <property type="term" value="F:beta-galactoside alpha-2,6-sialyltransferase activity"/>
    <property type="evidence" value="ECO:0007669"/>
    <property type="project" value="UniProtKB-EC"/>
</dbReference>
<comment type="catalytic activity">
    <reaction evidence="12">
        <text>a beta-D-galactoside + CMP-N-acetyl-beta-neuraminate = an N-acetyl-alpha-neuraminyl-(2-&gt;6)-beta-D-galactosyl derivative + CMP + H(+)</text>
        <dbReference type="Rhea" id="RHEA:52104"/>
        <dbReference type="ChEBI" id="CHEBI:15378"/>
        <dbReference type="ChEBI" id="CHEBI:28034"/>
        <dbReference type="ChEBI" id="CHEBI:57812"/>
        <dbReference type="ChEBI" id="CHEBI:60377"/>
        <dbReference type="ChEBI" id="CHEBI:136398"/>
        <dbReference type="EC" id="2.4.3.1"/>
    </reaction>
</comment>
<keyword evidence="6" id="KW-0735">Signal-anchor</keyword>
<comment type="similarity">
    <text evidence="2">Belongs to the glycosyltransferase 29 family.</text>
</comment>
<dbReference type="Proteomes" id="UP000660262">
    <property type="component" value="Unassembled WGS sequence"/>
</dbReference>
<feature type="transmembrane region" description="Helical" evidence="15">
    <location>
        <begin position="31"/>
        <end position="53"/>
    </location>
</feature>
<evidence type="ECO:0000256" key="1">
    <source>
        <dbReference type="ARBA" id="ARBA00004447"/>
    </source>
</evidence>
<dbReference type="InterPro" id="IPR038578">
    <property type="entry name" value="GT29-like_sf"/>
</dbReference>
<evidence type="ECO:0000256" key="15">
    <source>
        <dbReference type="SAM" id="Phobius"/>
    </source>
</evidence>